<dbReference type="InterPro" id="IPR006439">
    <property type="entry name" value="HAD-SF_hydro_IA"/>
</dbReference>
<protein>
    <submittedName>
        <fullName evidence="1">Pyrimidine 5'-nucleotidase</fullName>
    </submittedName>
</protein>
<dbReference type="Gene3D" id="3.40.50.1000">
    <property type="entry name" value="HAD superfamily/HAD-like"/>
    <property type="match status" value="1"/>
</dbReference>
<dbReference type="InterPro" id="IPR036412">
    <property type="entry name" value="HAD-like_sf"/>
</dbReference>
<dbReference type="NCBIfam" id="TIGR01993">
    <property type="entry name" value="Pyr-5-nucltdase"/>
    <property type="match status" value="1"/>
</dbReference>
<dbReference type="PANTHER" id="PTHR12725:SF117">
    <property type="entry name" value="HALOACID DEHALOGENASE-LIKE HYDROLASE"/>
    <property type="match status" value="1"/>
</dbReference>
<dbReference type="SUPFAM" id="SSF56784">
    <property type="entry name" value="HAD-like"/>
    <property type="match status" value="1"/>
</dbReference>
<dbReference type="EMBL" id="JBHUEL010000011">
    <property type="protein sequence ID" value="MFD1767870.1"/>
    <property type="molecule type" value="Genomic_DNA"/>
</dbReference>
<accession>A0ABW4MFZ3</accession>
<dbReference type="RefSeq" id="WP_381515836.1">
    <property type="nucleotide sequence ID" value="NZ_JBHUEL010000011.1"/>
</dbReference>
<evidence type="ECO:0000313" key="2">
    <source>
        <dbReference type="Proteomes" id="UP001597215"/>
    </source>
</evidence>
<dbReference type="SFLD" id="SFLDG01132">
    <property type="entry name" value="C1.5.3:_5'-Nucleotidase_Like"/>
    <property type="match status" value="1"/>
</dbReference>
<dbReference type="InterPro" id="IPR023214">
    <property type="entry name" value="HAD_sf"/>
</dbReference>
<dbReference type="NCBIfam" id="TIGR01509">
    <property type="entry name" value="HAD-SF-IA-v3"/>
    <property type="match status" value="1"/>
</dbReference>
<sequence length="226" mass="25623">MSPATHPDFGHVDTWIFDLDLTLYAPEHNIMEQVRNRIAAFVEDYFKVDGERAHQIRYDYWRKYGTTLGGLMAEHAVDPHGYLEFVHDVDMSLLQPCDRLRTGIESLPGRKLIFTNADAPYAQRVLAARGLDGAFEVVFDIHRMEHKPKPALDSYHALCSQLDINPTAALFVEDSAHNLEPAKTIGMTTVWVNHAADDGSANPRPHFVDHEIQDLAHWLVAGKERK</sequence>
<comment type="caution">
    <text evidence="1">The sequence shown here is derived from an EMBL/GenBank/DDBJ whole genome shotgun (WGS) entry which is preliminary data.</text>
</comment>
<dbReference type="PANTHER" id="PTHR12725">
    <property type="entry name" value="HALOACID DEHALOGENASE-LIKE HYDROLASE"/>
    <property type="match status" value="1"/>
</dbReference>
<proteinExistence type="predicted"/>
<dbReference type="InterPro" id="IPR010237">
    <property type="entry name" value="Pyr-5-nucltdase"/>
</dbReference>
<gene>
    <name evidence="1" type="ORF">ACFSAG_13565</name>
</gene>
<name>A0ABW4MFZ3_9SPHN</name>
<organism evidence="1 2">
    <name type="scientific">Sphingorhabdus buctiana</name>
    <dbReference type="NCBI Taxonomy" id="1508805"/>
    <lineage>
        <taxon>Bacteria</taxon>
        <taxon>Pseudomonadati</taxon>
        <taxon>Pseudomonadota</taxon>
        <taxon>Alphaproteobacteria</taxon>
        <taxon>Sphingomonadales</taxon>
        <taxon>Sphingomonadaceae</taxon>
        <taxon>Sphingorhabdus</taxon>
    </lineage>
</organism>
<evidence type="ECO:0000313" key="1">
    <source>
        <dbReference type="EMBL" id="MFD1767870.1"/>
    </source>
</evidence>
<dbReference type="PRINTS" id="PR00413">
    <property type="entry name" value="HADHALOGNASE"/>
</dbReference>
<dbReference type="Gene3D" id="1.10.150.450">
    <property type="match status" value="1"/>
</dbReference>
<reference evidence="2" key="1">
    <citation type="journal article" date="2019" name="Int. J. Syst. Evol. Microbiol.">
        <title>The Global Catalogue of Microorganisms (GCM) 10K type strain sequencing project: providing services to taxonomists for standard genome sequencing and annotation.</title>
        <authorList>
            <consortium name="The Broad Institute Genomics Platform"/>
            <consortium name="The Broad Institute Genome Sequencing Center for Infectious Disease"/>
            <person name="Wu L."/>
            <person name="Ma J."/>
        </authorList>
    </citation>
    <scope>NUCLEOTIDE SEQUENCE [LARGE SCALE GENOMIC DNA]</scope>
    <source>
        <strain evidence="2">CGMCC 1.12449</strain>
    </source>
</reference>
<keyword evidence="2" id="KW-1185">Reference proteome</keyword>
<dbReference type="SFLD" id="SFLDS00003">
    <property type="entry name" value="Haloacid_Dehalogenase"/>
    <property type="match status" value="1"/>
</dbReference>
<dbReference type="Proteomes" id="UP001597215">
    <property type="component" value="Unassembled WGS sequence"/>
</dbReference>
<dbReference type="SFLD" id="SFLDG01129">
    <property type="entry name" value="C1.5:_HAD__Beta-PGM__Phosphata"/>
    <property type="match status" value="1"/>
</dbReference>
<dbReference type="Pfam" id="PF00702">
    <property type="entry name" value="Hydrolase"/>
    <property type="match status" value="1"/>
</dbReference>